<evidence type="ECO:0000313" key="1">
    <source>
        <dbReference type="EMBL" id="CAK5037022.1"/>
    </source>
</evidence>
<name>A0ACB0Y8M2_MELEN</name>
<gene>
    <name evidence="1" type="ORF">MENTE1834_LOCUS9199</name>
</gene>
<protein>
    <submittedName>
        <fullName evidence="1">Uncharacterized protein</fullName>
    </submittedName>
</protein>
<comment type="caution">
    <text evidence="1">The sequence shown here is derived from an EMBL/GenBank/DDBJ whole genome shotgun (WGS) entry which is preliminary data.</text>
</comment>
<accession>A0ACB0Y8M2</accession>
<evidence type="ECO:0000313" key="2">
    <source>
        <dbReference type="Proteomes" id="UP001497535"/>
    </source>
</evidence>
<proteinExistence type="predicted"/>
<dbReference type="Proteomes" id="UP001497535">
    <property type="component" value="Unassembled WGS sequence"/>
</dbReference>
<dbReference type="EMBL" id="CAVMJV010000008">
    <property type="protein sequence ID" value="CAK5037022.1"/>
    <property type="molecule type" value="Genomic_DNA"/>
</dbReference>
<sequence>MRRDAKLYIRRNREKIDAAVAQLETKPSFNQRIYVSRFRQIERKISWNNLKNWIKNKLPNSLFKMV</sequence>
<keyword evidence="2" id="KW-1185">Reference proteome</keyword>
<reference evidence="1" key="1">
    <citation type="submission" date="2023-11" db="EMBL/GenBank/DDBJ databases">
        <authorList>
            <person name="Poullet M."/>
        </authorList>
    </citation>
    <scope>NUCLEOTIDE SEQUENCE</scope>
    <source>
        <strain evidence="1">E1834</strain>
    </source>
</reference>
<organism evidence="1 2">
    <name type="scientific">Meloidogyne enterolobii</name>
    <name type="common">Root-knot nematode worm</name>
    <name type="synonym">Meloidogyne mayaguensis</name>
    <dbReference type="NCBI Taxonomy" id="390850"/>
    <lineage>
        <taxon>Eukaryota</taxon>
        <taxon>Metazoa</taxon>
        <taxon>Ecdysozoa</taxon>
        <taxon>Nematoda</taxon>
        <taxon>Chromadorea</taxon>
        <taxon>Rhabditida</taxon>
        <taxon>Tylenchina</taxon>
        <taxon>Tylenchomorpha</taxon>
        <taxon>Tylenchoidea</taxon>
        <taxon>Meloidogynidae</taxon>
        <taxon>Meloidogyninae</taxon>
        <taxon>Meloidogyne</taxon>
    </lineage>
</organism>